<name>M2NGE0_9FIRM</name>
<dbReference type="PANTHER" id="PTHR10073:SF12">
    <property type="entry name" value="DNA MISMATCH REPAIR PROTEIN MLH1"/>
    <property type="match status" value="1"/>
</dbReference>
<evidence type="ECO:0000256" key="2">
    <source>
        <dbReference type="ARBA" id="ARBA00022763"/>
    </source>
</evidence>
<dbReference type="HAMAP" id="MF_00149">
    <property type="entry name" value="DNA_mis_repair"/>
    <property type="match status" value="1"/>
</dbReference>
<dbReference type="InterPro" id="IPR020667">
    <property type="entry name" value="DNA_mismatch_repair_MutL"/>
</dbReference>
<dbReference type="GO" id="GO:0140664">
    <property type="term" value="F:ATP-dependent DNA damage sensor activity"/>
    <property type="evidence" value="ECO:0007669"/>
    <property type="project" value="InterPro"/>
</dbReference>
<evidence type="ECO:0000313" key="8">
    <source>
        <dbReference type="Proteomes" id="UP000011758"/>
    </source>
</evidence>
<comment type="caution">
    <text evidence="7">The sequence shown here is derived from an EMBL/GenBank/DDBJ whole genome shotgun (WGS) entry which is preliminary data.</text>
</comment>
<dbReference type="InterPro" id="IPR042120">
    <property type="entry name" value="MutL_C_dimsub"/>
</dbReference>
<evidence type="ECO:0000259" key="5">
    <source>
        <dbReference type="SMART" id="SM00853"/>
    </source>
</evidence>
<reference evidence="7 8" key="1">
    <citation type="submission" date="2013-02" db="EMBL/GenBank/DDBJ databases">
        <title>The Genome Sequence of Lactobacillus catenaformis F0143.</title>
        <authorList>
            <consortium name="The Broad Institute Genome Sequencing Platform"/>
            <person name="Earl A."/>
            <person name="Ward D."/>
            <person name="Feldgarden M."/>
            <person name="Gevers D."/>
            <person name="Izard J."/>
            <person name="Blanton J.M."/>
            <person name="Mathney J."/>
            <person name="Dewhirst F.E."/>
            <person name="Young S.K."/>
            <person name="Zeng Q."/>
            <person name="Gargeya S."/>
            <person name="Fitzgerald M."/>
            <person name="Haas B."/>
            <person name="Abouelleil A."/>
            <person name="Alvarado L."/>
            <person name="Arachchi H.M."/>
            <person name="Berlin A."/>
            <person name="Chapman S.B."/>
            <person name="Gearin G."/>
            <person name="Goldberg J."/>
            <person name="Griggs A."/>
            <person name="Gujja S."/>
            <person name="Hansen M."/>
            <person name="Heiman D."/>
            <person name="Howarth C."/>
            <person name="Larimer J."/>
            <person name="Lui A."/>
            <person name="MacDonald P.J.P."/>
            <person name="McCowen C."/>
            <person name="Montmayeur A."/>
            <person name="Murphy C."/>
            <person name="Neiman D."/>
            <person name="Pearson M."/>
            <person name="Priest M."/>
            <person name="Roberts A."/>
            <person name="Saif S."/>
            <person name="Shea T."/>
            <person name="Sisk P."/>
            <person name="Stolte C."/>
            <person name="Sykes S."/>
            <person name="Wortman J."/>
            <person name="Nusbaum C."/>
            <person name="Birren B."/>
        </authorList>
    </citation>
    <scope>NUCLEOTIDE SEQUENCE [LARGE SCALE GENOMIC DNA]</scope>
    <source>
        <strain evidence="7 8">OT 569</strain>
    </source>
</reference>
<dbReference type="GO" id="GO:0016887">
    <property type="term" value="F:ATP hydrolysis activity"/>
    <property type="evidence" value="ECO:0007669"/>
    <property type="project" value="InterPro"/>
</dbReference>
<evidence type="ECO:0000313" key="7">
    <source>
        <dbReference type="EMBL" id="EMD17313.1"/>
    </source>
</evidence>
<feature type="domain" description="MutL C-terminal dimerisation" evidence="5">
    <location>
        <begin position="389"/>
        <end position="531"/>
    </location>
</feature>
<dbReference type="Pfam" id="PF13589">
    <property type="entry name" value="HATPase_c_3"/>
    <property type="match status" value="1"/>
</dbReference>
<accession>M2NGE0</accession>
<protein>
    <recommendedName>
        <fullName evidence="4">DNA mismatch repair protein MutL</fullName>
    </recommendedName>
</protein>
<proteinExistence type="inferred from homology"/>
<dbReference type="InterPro" id="IPR037198">
    <property type="entry name" value="MutL_C_sf"/>
</dbReference>
<dbReference type="CDD" id="cd00782">
    <property type="entry name" value="MutL_Trans"/>
    <property type="match status" value="1"/>
</dbReference>
<dbReference type="OrthoDB" id="9763467at2"/>
<dbReference type="Gene3D" id="3.30.230.10">
    <property type="match status" value="1"/>
</dbReference>
<dbReference type="CDD" id="cd16926">
    <property type="entry name" value="HATPase_MutL-MLH-PMS-like"/>
    <property type="match status" value="1"/>
</dbReference>
<dbReference type="SUPFAM" id="SSF118116">
    <property type="entry name" value="DNA mismatch repair protein MutL"/>
    <property type="match status" value="1"/>
</dbReference>
<dbReference type="Gene3D" id="3.30.1540.20">
    <property type="entry name" value="MutL, C-terminal domain, dimerisation subdomain"/>
    <property type="match status" value="1"/>
</dbReference>
<organism evidence="7 8">
    <name type="scientific">Eggerthia catenaformis OT 569 = DSM 20559</name>
    <dbReference type="NCBI Taxonomy" id="999415"/>
    <lineage>
        <taxon>Bacteria</taxon>
        <taxon>Bacillati</taxon>
        <taxon>Bacillota</taxon>
        <taxon>Erysipelotrichia</taxon>
        <taxon>Erysipelotrichales</taxon>
        <taxon>Coprobacillaceae</taxon>
        <taxon>Eggerthia</taxon>
    </lineage>
</organism>
<dbReference type="PANTHER" id="PTHR10073">
    <property type="entry name" value="DNA MISMATCH REPAIR PROTEIN MLH, PMS, MUTL"/>
    <property type="match status" value="1"/>
</dbReference>
<evidence type="ECO:0000259" key="6">
    <source>
        <dbReference type="SMART" id="SM01340"/>
    </source>
</evidence>
<dbReference type="SMART" id="SM01340">
    <property type="entry name" value="DNA_mis_repair"/>
    <property type="match status" value="1"/>
</dbReference>
<evidence type="ECO:0000256" key="3">
    <source>
        <dbReference type="ARBA" id="ARBA00023204"/>
    </source>
</evidence>
<evidence type="ECO:0000256" key="1">
    <source>
        <dbReference type="ARBA" id="ARBA00006082"/>
    </source>
</evidence>
<dbReference type="SUPFAM" id="SSF54211">
    <property type="entry name" value="Ribosomal protein S5 domain 2-like"/>
    <property type="match status" value="1"/>
</dbReference>
<dbReference type="GO" id="GO:0006298">
    <property type="term" value="P:mismatch repair"/>
    <property type="evidence" value="ECO:0007669"/>
    <property type="project" value="UniProtKB-UniRule"/>
</dbReference>
<keyword evidence="2 4" id="KW-0227">DNA damage</keyword>
<dbReference type="SUPFAM" id="SSF55874">
    <property type="entry name" value="ATPase domain of HSP90 chaperone/DNA topoisomerase II/histidine kinase"/>
    <property type="match status" value="1"/>
</dbReference>
<dbReference type="Proteomes" id="UP000011758">
    <property type="component" value="Unassembled WGS sequence"/>
</dbReference>
<dbReference type="InterPro" id="IPR014721">
    <property type="entry name" value="Ribsml_uS5_D2-typ_fold_subgr"/>
</dbReference>
<sequence>MKIHQLDEMTANKIAAGEVIERPANVVKELVENSIDASSTVISILVNEGGMERIRVIDNGEGMSHQDALMCFSRHATSKIMDDHDLFNITTLGFRGEAIPSIAAISHFTLQTNNGEESSRIVYEFGKRKEAVFMPFSKGTGISVEKIFQNVPARLKYMKSVNAEFAAIYNYVEKLALSHPEVSFSLFHNDRQIFKTNGSGNLLEVISSIYGLSVAKDMIFMDQSNDEFHIYGYLSPFSISRSSKNHIITLVNGRYVKNMMAIHTIDDVYRQYLMDRRYPIVVVNIDVDPYLIDVNVHPAKLEVRFSKEDSLKELIISSIENVFIKKEEPHDEPAQAEVFKPDFTNEIELIEPEYRQTDMNINQMIAESKESYSDKETKLIKPIKEKLYVSSQIHGQYIVAYNEKGMYLISQKKAMMRILYEKYRDHYSNNERIMQPLLVPIILEYSKSEYLLIEEHKDLLASVGIILEAVGPHQYAVREMPLWMDHIDEKLFIEEMIEQVLHNHQIDIIQMLDKAILALVRRDTLLKENYLTHQEMQSLCDDLMRCDHPFIDPQGGMTVIYYSMKDLDQLFKKVDE</sequence>
<dbReference type="InterPro" id="IPR042121">
    <property type="entry name" value="MutL_C_regsub"/>
</dbReference>
<dbReference type="EMBL" id="AGEJ01000008">
    <property type="protein sequence ID" value="EMD17313.1"/>
    <property type="molecule type" value="Genomic_DNA"/>
</dbReference>
<dbReference type="InterPro" id="IPR014790">
    <property type="entry name" value="MutL_C"/>
</dbReference>
<dbReference type="Gene3D" id="3.30.1370.100">
    <property type="entry name" value="MutL, C-terminal domain, regulatory subdomain"/>
    <property type="match status" value="1"/>
</dbReference>
<dbReference type="AlphaFoldDB" id="M2NGE0"/>
<dbReference type="PATRIC" id="fig|999415.3.peg.461"/>
<feature type="domain" description="DNA mismatch repair protein S5" evidence="6">
    <location>
        <begin position="206"/>
        <end position="324"/>
    </location>
</feature>
<comment type="function">
    <text evidence="4">This protein is involved in the repair of mismatches in DNA. It is required for dam-dependent methyl-directed DNA mismatch repair. May act as a 'molecular matchmaker', a protein that promotes the formation of a stable complex between two or more DNA-binding proteins in an ATP-dependent manner without itself being part of a final effector complex.</text>
</comment>
<dbReference type="STRING" id="999415.HMPREF9943_00466"/>
<dbReference type="GO" id="GO:0005524">
    <property type="term" value="F:ATP binding"/>
    <property type="evidence" value="ECO:0007669"/>
    <property type="project" value="InterPro"/>
</dbReference>
<dbReference type="GO" id="GO:0030983">
    <property type="term" value="F:mismatched DNA binding"/>
    <property type="evidence" value="ECO:0007669"/>
    <property type="project" value="InterPro"/>
</dbReference>
<dbReference type="Pfam" id="PF08676">
    <property type="entry name" value="MutL_C"/>
    <property type="match status" value="1"/>
</dbReference>
<keyword evidence="3 4" id="KW-0234">DNA repair</keyword>
<dbReference type="FunFam" id="3.30.565.10:FF:000003">
    <property type="entry name" value="DNA mismatch repair endonuclease MutL"/>
    <property type="match status" value="1"/>
</dbReference>
<dbReference type="SMART" id="SM00853">
    <property type="entry name" value="MutL_C"/>
    <property type="match status" value="1"/>
</dbReference>
<gene>
    <name evidence="4" type="primary">mutL</name>
    <name evidence="7" type="ORF">HMPREF9943_00466</name>
</gene>
<dbReference type="GO" id="GO:0032300">
    <property type="term" value="C:mismatch repair complex"/>
    <property type="evidence" value="ECO:0007669"/>
    <property type="project" value="InterPro"/>
</dbReference>
<keyword evidence="8" id="KW-1185">Reference proteome</keyword>
<dbReference type="NCBIfam" id="TIGR00585">
    <property type="entry name" value="mutl"/>
    <property type="match status" value="1"/>
</dbReference>
<evidence type="ECO:0000256" key="4">
    <source>
        <dbReference type="HAMAP-Rule" id="MF_00149"/>
    </source>
</evidence>
<dbReference type="InterPro" id="IPR020568">
    <property type="entry name" value="Ribosomal_Su5_D2-typ_SF"/>
</dbReference>
<dbReference type="RefSeq" id="WP_004801667.1">
    <property type="nucleotide sequence ID" value="NZ_KB446646.1"/>
</dbReference>
<dbReference type="Pfam" id="PF01119">
    <property type="entry name" value="DNA_mis_repair"/>
    <property type="match status" value="1"/>
</dbReference>
<dbReference type="Gene3D" id="3.30.565.10">
    <property type="entry name" value="Histidine kinase-like ATPase, C-terminal domain"/>
    <property type="match status" value="1"/>
</dbReference>
<dbReference type="InterPro" id="IPR002099">
    <property type="entry name" value="MutL/Mlh/PMS"/>
</dbReference>
<dbReference type="InterPro" id="IPR013507">
    <property type="entry name" value="DNA_mismatch_S5_2-like"/>
</dbReference>
<comment type="similarity">
    <text evidence="1 4">Belongs to the DNA mismatch repair MutL/HexB family.</text>
</comment>
<dbReference type="InterPro" id="IPR036890">
    <property type="entry name" value="HATPase_C_sf"/>
</dbReference>
<dbReference type="eggNOG" id="COG0323">
    <property type="taxonomic scope" value="Bacteria"/>
</dbReference>
<dbReference type="InterPro" id="IPR038973">
    <property type="entry name" value="MutL/Mlh/Pms-like"/>
</dbReference>